<evidence type="ECO:0000256" key="7">
    <source>
        <dbReference type="HAMAP-Rule" id="MF_01057"/>
    </source>
</evidence>
<name>A0A1B8QJ52_MORNO</name>
<comment type="pathway">
    <text evidence="7">tRNA modification; N(7)-methylguanine-tRNA biosynthesis.</text>
</comment>
<keyword evidence="12" id="KW-1185">Reference proteome</keyword>
<dbReference type="GO" id="GO:0008176">
    <property type="term" value="F:tRNA (guanine(46)-N7)-methyltransferase activity"/>
    <property type="evidence" value="ECO:0007669"/>
    <property type="project" value="UniProtKB-UniRule"/>
</dbReference>
<feature type="binding site" evidence="7">
    <location>
        <position position="137"/>
    </location>
    <ligand>
        <name>S-adenosyl-L-methionine</name>
        <dbReference type="ChEBI" id="CHEBI:59789"/>
    </ligand>
</feature>
<evidence type="ECO:0000313" key="11">
    <source>
        <dbReference type="Proteomes" id="UP000092575"/>
    </source>
</evidence>
<dbReference type="EMBL" id="LXTW01000032">
    <property type="protein sequence ID" value="OBX83517.1"/>
    <property type="molecule type" value="Genomic_DNA"/>
</dbReference>
<feature type="binding site" evidence="7">
    <location>
        <position position="222"/>
    </location>
    <ligand>
        <name>substrate</name>
    </ligand>
</feature>
<comment type="caution">
    <text evidence="7">Lacks conserved residue(s) required for the propagation of feature annotation.</text>
</comment>
<evidence type="ECO:0000256" key="4">
    <source>
        <dbReference type="ARBA" id="ARBA00022679"/>
    </source>
</evidence>
<feature type="binding site" evidence="7">
    <location>
        <position position="112"/>
    </location>
    <ligand>
        <name>S-adenosyl-L-methionine</name>
        <dbReference type="ChEBI" id="CHEBI:59789"/>
    </ligand>
</feature>
<evidence type="ECO:0000313" key="9">
    <source>
        <dbReference type="EMBL" id="OBX83517.1"/>
    </source>
</evidence>
<feature type="binding site" evidence="7">
    <location>
        <position position="190"/>
    </location>
    <ligand>
        <name>substrate</name>
    </ligand>
</feature>
<dbReference type="NCBIfam" id="TIGR00091">
    <property type="entry name" value="tRNA (guanosine(46)-N7)-methyltransferase TrmB"/>
    <property type="match status" value="1"/>
</dbReference>
<dbReference type="EC" id="2.1.1.33" evidence="7"/>
<gene>
    <name evidence="7 10" type="primary">trmB</name>
    <name evidence="9" type="ORF">A7456_05780</name>
    <name evidence="10" type="ORF">I6G26_08205</name>
</gene>
<dbReference type="UniPathway" id="UPA00989"/>
<dbReference type="EMBL" id="CP065728">
    <property type="protein sequence ID" value="QPT44047.1"/>
    <property type="molecule type" value="Genomic_DNA"/>
</dbReference>
<dbReference type="HAMAP" id="MF_01057">
    <property type="entry name" value="tRNA_methyltr_TrmB"/>
    <property type="match status" value="1"/>
</dbReference>
<protein>
    <recommendedName>
        <fullName evidence="7">tRNA (guanine-N(7)-)-methyltransferase</fullName>
        <ecNumber evidence="7">2.1.1.33</ecNumber>
    </recommendedName>
    <alternativeName>
        <fullName evidence="7">tRNA (guanine(46)-N(7))-methyltransferase</fullName>
    </alternativeName>
    <alternativeName>
        <fullName evidence="7">tRNA(m7G46)-methyltransferase</fullName>
    </alternativeName>
</protein>
<evidence type="ECO:0000256" key="1">
    <source>
        <dbReference type="ARBA" id="ARBA00000142"/>
    </source>
</evidence>
<dbReference type="InterPro" id="IPR055361">
    <property type="entry name" value="tRNA_methyltr_TrmB_bact"/>
</dbReference>
<feature type="binding site" evidence="7">
    <location>
        <position position="186"/>
    </location>
    <ligand>
        <name>S-adenosyl-L-methionine</name>
        <dbReference type="ChEBI" id="CHEBI:59789"/>
    </ligand>
</feature>
<dbReference type="CDD" id="cd02440">
    <property type="entry name" value="AdoMet_MTases"/>
    <property type="match status" value="1"/>
</dbReference>
<dbReference type="InterPro" id="IPR029063">
    <property type="entry name" value="SAM-dependent_MTases_sf"/>
</dbReference>
<evidence type="ECO:0000313" key="12">
    <source>
        <dbReference type="Proteomes" id="UP000594834"/>
    </source>
</evidence>
<dbReference type="Proteomes" id="UP000594834">
    <property type="component" value="Chromosome"/>
</dbReference>
<reference evidence="10 12" key="2">
    <citation type="submission" date="2020-12" db="EMBL/GenBank/DDBJ databases">
        <title>FDA dAtabase for Regulatory Grade micrObial Sequences (FDA-ARGOS): Supporting development and validation of Infectious Disease Dx tests.</title>
        <authorList>
            <person name="Sproer C."/>
            <person name="Gronow S."/>
            <person name="Severitt S."/>
            <person name="Schroder I."/>
            <person name="Tallon L."/>
            <person name="Sadzewicz L."/>
            <person name="Zhao X."/>
            <person name="Boylan J."/>
            <person name="Ott S."/>
            <person name="Bowen H."/>
            <person name="Vavikolanu K."/>
            <person name="Mehta A."/>
            <person name="Aluvathingal J."/>
            <person name="Nadendla S."/>
            <person name="Lowell S."/>
            <person name="Myers T."/>
            <person name="Yan Y."/>
            <person name="Sichtig H."/>
        </authorList>
    </citation>
    <scope>NUCLEOTIDE SEQUENCE [LARGE SCALE GENOMIC DNA]</scope>
    <source>
        <strain evidence="10 12">FDAARGOS_869</strain>
    </source>
</reference>
<evidence type="ECO:0000256" key="6">
    <source>
        <dbReference type="ARBA" id="ARBA00022694"/>
    </source>
</evidence>
<feature type="region of interest" description="Disordered" evidence="8">
    <location>
        <begin position="1"/>
        <end position="24"/>
    </location>
</feature>
<organism evidence="9 11">
    <name type="scientific">Moraxella nonliquefaciens</name>
    <dbReference type="NCBI Taxonomy" id="478"/>
    <lineage>
        <taxon>Bacteria</taxon>
        <taxon>Pseudomonadati</taxon>
        <taxon>Pseudomonadota</taxon>
        <taxon>Gammaproteobacteria</taxon>
        <taxon>Moraxellales</taxon>
        <taxon>Moraxellaceae</taxon>
        <taxon>Moraxella</taxon>
    </lineage>
</organism>
<evidence type="ECO:0000256" key="5">
    <source>
        <dbReference type="ARBA" id="ARBA00022691"/>
    </source>
</evidence>
<feature type="binding site" evidence="7">
    <location>
        <begin position="259"/>
        <end position="262"/>
    </location>
    <ligand>
        <name>substrate</name>
    </ligand>
</feature>
<sequence>MTNTQQPTPKSSLAPVGGDRQTPDISRNAISQEIQNLNCTPAKYSHAIATFMRRRTHLSQYAQKALTDPSFAPYIINHGKVLGKLGDVSNIRDLQVLFKDTPNKENAPLTLEIGFGMGDSLVKMAQADRTRNFVGIEVHEPGIGRAAYLAHELGLTNLKVLNGDAIALLNNLPDEHLDTVQLYFPDPWQKKRHYKRRFVTTERMTLVADKLKTGGVFHSATDWEHYALWMLEVLDNMATFDNLAGKGNFSPRPDFRPATKFEKRGADYGRASWDLLYQKV</sequence>
<dbReference type="STRING" id="478.A7456_05780"/>
<comment type="similarity">
    <text evidence="7">Belongs to the class I-like SAM-binding methyltransferase superfamily. TrmB family.</text>
</comment>
<reference evidence="9 11" key="1">
    <citation type="submission" date="2016-05" db="EMBL/GenBank/DDBJ databases">
        <title>Draft genome sequence of Moraxella nonliquefaciens CCUG 348T.</title>
        <authorList>
            <person name="Salva-Serra F."/>
            <person name="Engstrom-Jakobsson H."/>
            <person name="Thorell K."/>
            <person name="Gonzales-Siles L."/>
            <person name="Karlsson R."/>
            <person name="Boulund F."/>
            <person name="Engstrand L."/>
            <person name="Kristiansson E."/>
            <person name="Moore E."/>
        </authorList>
    </citation>
    <scope>NUCLEOTIDE SEQUENCE [LARGE SCALE GENOMIC DNA]</scope>
    <source>
        <strain evidence="9 11">CCUG 348</strain>
    </source>
</reference>
<keyword evidence="5 7" id="KW-0949">S-adenosyl-L-methionine</keyword>
<keyword evidence="4 7" id="KW-0808">Transferase</keyword>
<accession>A0A1B8QJ52</accession>
<dbReference type="PANTHER" id="PTHR23417:SF14">
    <property type="entry name" value="PENTACOTRIPEPTIDE-REPEAT REGION OF PRORP DOMAIN-CONTAINING PROTEIN"/>
    <property type="match status" value="1"/>
</dbReference>
<proteinExistence type="inferred from homology"/>
<dbReference type="RefSeq" id="WP_067009813.1">
    <property type="nucleotide sequence ID" value="NZ_CP065728.1"/>
</dbReference>
<evidence type="ECO:0000313" key="10">
    <source>
        <dbReference type="EMBL" id="QPT44047.1"/>
    </source>
</evidence>
<evidence type="ECO:0000256" key="3">
    <source>
        <dbReference type="ARBA" id="ARBA00022603"/>
    </source>
</evidence>
<dbReference type="Pfam" id="PF02390">
    <property type="entry name" value="Methyltransf_4"/>
    <property type="match status" value="1"/>
</dbReference>
<dbReference type="SUPFAM" id="SSF53335">
    <property type="entry name" value="S-adenosyl-L-methionine-dependent methyltransferases"/>
    <property type="match status" value="1"/>
</dbReference>
<keyword evidence="3 7" id="KW-0489">Methyltransferase</keyword>
<feature type="binding site" evidence="7">
    <location>
        <position position="164"/>
    </location>
    <ligand>
        <name>S-adenosyl-L-methionine</name>
        <dbReference type="ChEBI" id="CHEBI:59789"/>
    </ligand>
</feature>
<comment type="catalytic activity">
    <reaction evidence="1 7">
        <text>guanosine(46) in tRNA + S-adenosyl-L-methionine = N(7)-methylguanosine(46) in tRNA + S-adenosyl-L-homocysteine</text>
        <dbReference type="Rhea" id="RHEA:42708"/>
        <dbReference type="Rhea" id="RHEA-COMP:10188"/>
        <dbReference type="Rhea" id="RHEA-COMP:10189"/>
        <dbReference type="ChEBI" id="CHEBI:57856"/>
        <dbReference type="ChEBI" id="CHEBI:59789"/>
        <dbReference type="ChEBI" id="CHEBI:74269"/>
        <dbReference type="ChEBI" id="CHEBI:74480"/>
        <dbReference type="EC" id="2.1.1.33"/>
    </reaction>
</comment>
<dbReference type="AlphaFoldDB" id="A0A1B8QJ52"/>
<dbReference type="GO" id="GO:0043527">
    <property type="term" value="C:tRNA methyltransferase complex"/>
    <property type="evidence" value="ECO:0007669"/>
    <property type="project" value="TreeGrafter"/>
</dbReference>
<evidence type="ECO:0000256" key="2">
    <source>
        <dbReference type="ARBA" id="ARBA00003015"/>
    </source>
</evidence>
<dbReference type="Gene3D" id="3.40.50.150">
    <property type="entry name" value="Vaccinia Virus protein VP39"/>
    <property type="match status" value="1"/>
</dbReference>
<keyword evidence="6 7" id="KW-0819">tRNA processing</keyword>
<dbReference type="PROSITE" id="PS51625">
    <property type="entry name" value="SAM_MT_TRMB"/>
    <property type="match status" value="1"/>
</dbReference>
<dbReference type="InterPro" id="IPR003358">
    <property type="entry name" value="tRNA_(Gua-N-7)_MeTrfase_Trmb"/>
</dbReference>
<comment type="function">
    <text evidence="2 7">Catalyzes the formation of N(7)-methylguanine at position 46 (m7G46) in tRNA.</text>
</comment>
<feature type="compositionally biased region" description="Polar residues" evidence="8">
    <location>
        <begin position="1"/>
        <end position="11"/>
    </location>
</feature>
<dbReference type="PANTHER" id="PTHR23417">
    <property type="entry name" value="3-DEOXY-D-MANNO-OCTULOSONIC-ACID TRANSFERASE/TRNA GUANINE-N 7 - -METHYLTRANSFERASE"/>
    <property type="match status" value="1"/>
</dbReference>
<dbReference type="Proteomes" id="UP000092575">
    <property type="component" value="Unassembled WGS sequence"/>
</dbReference>
<evidence type="ECO:0000256" key="8">
    <source>
        <dbReference type="SAM" id="MobiDB-lite"/>
    </source>
</evidence>